<proteinExistence type="predicted"/>
<reference evidence="2" key="1">
    <citation type="journal article" date="2023" name="Commun. Biol.">
        <title>Genome analysis of Parmales, the sister group of diatoms, reveals the evolutionary specialization of diatoms from phago-mixotrophs to photoautotrophs.</title>
        <authorList>
            <person name="Ban H."/>
            <person name="Sato S."/>
            <person name="Yoshikawa S."/>
            <person name="Yamada K."/>
            <person name="Nakamura Y."/>
            <person name="Ichinomiya M."/>
            <person name="Sato N."/>
            <person name="Blanc-Mathieu R."/>
            <person name="Endo H."/>
            <person name="Kuwata A."/>
            <person name="Ogata H."/>
        </authorList>
    </citation>
    <scope>NUCLEOTIDE SEQUENCE [LARGE SCALE GENOMIC DNA]</scope>
    <source>
        <strain evidence="2">NIES 3700</strain>
    </source>
</reference>
<organism evidence="1 2">
    <name type="scientific">Triparma laevis f. longispina</name>
    <dbReference type="NCBI Taxonomy" id="1714387"/>
    <lineage>
        <taxon>Eukaryota</taxon>
        <taxon>Sar</taxon>
        <taxon>Stramenopiles</taxon>
        <taxon>Ochrophyta</taxon>
        <taxon>Bolidophyceae</taxon>
        <taxon>Parmales</taxon>
        <taxon>Triparmaceae</taxon>
        <taxon>Triparma</taxon>
    </lineage>
</organism>
<evidence type="ECO:0000313" key="1">
    <source>
        <dbReference type="EMBL" id="GMH48191.1"/>
    </source>
</evidence>
<evidence type="ECO:0000313" key="2">
    <source>
        <dbReference type="Proteomes" id="UP001165122"/>
    </source>
</evidence>
<keyword evidence="2" id="KW-1185">Reference proteome</keyword>
<accession>A0A9W6Z9J6</accession>
<comment type="caution">
    <text evidence="1">The sequence shown here is derived from an EMBL/GenBank/DDBJ whole genome shotgun (WGS) entry which is preliminary data.</text>
</comment>
<sequence length="196" mass="21399">MKALGLGGVMKETMHEVGQQFLIVVRNSSRDVASDVIAWAIINFPSDDMTAEAKENITEFFVSIAVQIRVLMKMMMTFFQYAKKSKGERFGRTLAALLGLGPLVEGASLWTGKEDDDLMVSGPAMYATMKAIEIAFESIPESFIQISALLKQNYGDIKTIQTIGVISSIVSGAFIMADGNFGFMLSKCLESPGNPY</sequence>
<dbReference type="AlphaFoldDB" id="A0A9W6Z9J6"/>
<dbReference type="EMBL" id="BRXW01000364">
    <property type="protein sequence ID" value="GMH48191.1"/>
    <property type="molecule type" value="Genomic_DNA"/>
</dbReference>
<dbReference type="Proteomes" id="UP001165122">
    <property type="component" value="Unassembled WGS sequence"/>
</dbReference>
<name>A0A9W6Z9J6_9STRA</name>
<gene>
    <name evidence="1" type="ORF">TrLO_g870</name>
</gene>
<protein>
    <submittedName>
        <fullName evidence="1">Uncharacterized protein</fullName>
    </submittedName>
</protein>